<evidence type="ECO:0000256" key="13">
    <source>
        <dbReference type="SAM" id="MobiDB-lite"/>
    </source>
</evidence>
<keyword evidence="11" id="KW-0325">Glycoprotein</keyword>
<keyword evidence="6 12" id="KW-0547">Nucleotide-binding</keyword>
<feature type="domain" description="Protein kinase" evidence="14">
    <location>
        <begin position="586"/>
        <end position="856"/>
    </location>
</feature>
<proteinExistence type="predicted"/>
<evidence type="ECO:0000256" key="5">
    <source>
        <dbReference type="ARBA" id="ARBA00022729"/>
    </source>
</evidence>
<dbReference type="EMBL" id="QZWG01000017">
    <property type="protein sequence ID" value="RZB56215.1"/>
    <property type="molecule type" value="Genomic_DNA"/>
</dbReference>
<keyword evidence="4" id="KW-0812">Transmembrane</keyword>
<organism evidence="15 16">
    <name type="scientific">Glycine soja</name>
    <name type="common">Wild soybean</name>
    <dbReference type="NCBI Taxonomy" id="3848"/>
    <lineage>
        <taxon>Eukaryota</taxon>
        <taxon>Viridiplantae</taxon>
        <taxon>Streptophyta</taxon>
        <taxon>Embryophyta</taxon>
        <taxon>Tracheophyta</taxon>
        <taxon>Spermatophyta</taxon>
        <taxon>Magnoliopsida</taxon>
        <taxon>eudicotyledons</taxon>
        <taxon>Gunneridae</taxon>
        <taxon>Pentapetalae</taxon>
        <taxon>rosids</taxon>
        <taxon>fabids</taxon>
        <taxon>Fabales</taxon>
        <taxon>Fabaceae</taxon>
        <taxon>Papilionoideae</taxon>
        <taxon>50 kb inversion clade</taxon>
        <taxon>NPAAA clade</taxon>
        <taxon>indigoferoid/millettioid clade</taxon>
        <taxon>Phaseoleae</taxon>
        <taxon>Glycine</taxon>
        <taxon>Glycine subgen. Soja</taxon>
    </lineage>
</organism>
<keyword evidence="5" id="KW-0732">Signal</keyword>
<evidence type="ECO:0000256" key="11">
    <source>
        <dbReference type="ARBA" id="ARBA00023180"/>
    </source>
</evidence>
<dbReference type="GO" id="GO:0005524">
    <property type="term" value="F:ATP binding"/>
    <property type="evidence" value="ECO:0007669"/>
    <property type="project" value="UniProtKB-UniRule"/>
</dbReference>
<dbReference type="Gene3D" id="2.60.120.430">
    <property type="entry name" value="Galactose-binding lectin"/>
    <property type="match status" value="2"/>
</dbReference>
<dbReference type="InterPro" id="IPR008271">
    <property type="entry name" value="Ser/Thr_kinase_AS"/>
</dbReference>
<dbReference type="InterPro" id="IPR000719">
    <property type="entry name" value="Prot_kinase_dom"/>
</dbReference>
<dbReference type="GO" id="GO:0004674">
    <property type="term" value="F:protein serine/threonine kinase activity"/>
    <property type="evidence" value="ECO:0007669"/>
    <property type="project" value="UniProtKB-KW"/>
</dbReference>
<evidence type="ECO:0000256" key="12">
    <source>
        <dbReference type="PROSITE-ProRule" id="PRU10141"/>
    </source>
</evidence>
<dbReference type="FunFam" id="2.60.120.430:FF:000001">
    <property type="entry name" value="Receptor-like protein kinase FERONIA"/>
    <property type="match status" value="1"/>
</dbReference>
<keyword evidence="2" id="KW-0723">Serine/threonine-protein kinase</keyword>
<name>A0A445G4V8_GLYSO</name>
<evidence type="ECO:0000256" key="6">
    <source>
        <dbReference type="ARBA" id="ARBA00022741"/>
    </source>
</evidence>
<keyword evidence="16" id="KW-1185">Reference proteome</keyword>
<evidence type="ECO:0000256" key="9">
    <source>
        <dbReference type="ARBA" id="ARBA00022989"/>
    </source>
</evidence>
<evidence type="ECO:0000313" key="16">
    <source>
        <dbReference type="Proteomes" id="UP000289340"/>
    </source>
</evidence>
<dbReference type="AlphaFoldDB" id="A0A445G4V8"/>
<dbReference type="FunFam" id="3.30.200.20:FF:000039">
    <property type="entry name" value="receptor-like protein kinase FERONIA"/>
    <property type="match status" value="1"/>
</dbReference>
<accession>A0A445G4V8</accession>
<evidence type="ECO:0000256" key="3">
    <source>
        <dbReference type="ARBA" id="ARBA00022679"/>
    </source>
</evidence>
<dbReference type="PANTHER" id="PTHR45631:SF207">
    <property type="entry name" value="LRR RECEPTOR-LIKE SERINE_THREONINE-PROTEIN KINASE MEE39-RELATED"/>
    <property type="match status" value="1"/>
</dbReference>
<evidence type="ECO:0000256" key="1">
    <source>
        <dbReference type="ARBA" id="ARBA00004479"/>
    </source>
</evidence>
<dbReference type="PROSITE" id="PS00108">
    <property type="entry name" value="PROTEIN_KINASE_ST"/>
    <property type="match status" value="1"/>
</dbReference>
<reference evidence="15 16" key="1">
    <citation type="submission" date="2018-09" db="EMBL/GenBank/DDBJ databases">
        <title>A high-quality reference genome of wild soybean provides a powerful tool to mine soybean genomes.</title>
        <authorList>
            <person name="Xie M."/>
            <person name="Chung C.Y.L."/>
            <person name="Li M.-W."/>
            <person name="Wong F.-L."/>
            <person name="Chan T.-F."/>
            <person name="Lam H.-M."/>
        </authorList>
    </citation>
    <scope>NUCLEOTIDE SEQUENCE [LARGE SCALE GENOMIC DNA]</scope>
    <source>
        <strain evidence="16">cv. W05</strain>
        <tissue evidence="15">Hypocotyl of etiolated seedlings</tissue>
    </source>
</reference>
<evidence type="ECO:0000256" key="4">
    <source>
        <dbReference type="ARBA" id="ARBA00022692"/>
    </source>
</evidence>
<dbReference type="Pfam" id="PF07714">
    <property type="entry name" value="PK_Tyr_Ser-Thr"/>
    <property type="match status" value="1"/>
</dbReference>
<evidence type="ECO:0000256" key="8">
    <source>
        <dbReference type="ARBA" id="ARBA00022840"/>
    </source>
</evidence>
<dbReference type="PANTHER" id="PTHR45631">
    <property type="entry name" value="OS07G0107800 PROTEIN-RELATED"/>
    <property type="match status" value="1"/>
</dbReference>
<comment type="caution">
    <text evidence="15">The sequence shown here is derived from an EMBL/GenBank/DDBJ whole genome shotgun (WGS) entry which is preliminary data.</text>
</comment>
<dbReference type="InterPro" id="IPR001245">
    <property type="entry name" value="Ser-Thr/Tyr_kinase_cat_dom"/>
</dbReference>
<dbReference type="InterPro" id="IPR017441">
    <property type="entry name" value="Protein_kinase_ATP_BS"/>
</dbReference>
<keyword evidence="7 15" id="KW-0418">Kinase</keyword>
<keyword evidence="8 12" id="KW-0067">ATP-binding</keyword>
<dbReference type="FunFam" id="1.10.510.10:FF:000252">
    <property type="entry name" value="Receptor-like protein kinase FERONIA"/>
    <property type="match status" value="1"/>
</dbReference>
<evidence type="ECO:0000256" key="7">
    <source>
        <dbReference type="ARBA" id="ARBA00022777"/>
    </source>
</evidence>
<keyword evidence="3" id="KW-0808">Transferase</keyword>
<evidence type="ECO:0000256" key="10">
    <source>
        <dbReference type="ARBA" id="ARBA00023136"/>
    </source>
</evidence>
<feature type="binding site" evidence="12">
    <location>
        <position position="614"/>
    </location>
    <ligand>
        <name>ATP</name>
        <dbReference type="ChEBI" id="CHEBI:30616"/>
    </ligand>
</feature>
<dbReference type="Pfam" id="PF12819">
    <property type="entry name" value="Malectin_like"/>
    <property type="match status" value="1"/>
</dbReference>
<dbReference type="InterPro" id="IPR024788">
    <property type="entry name" value="Malectin-like_Carb-bd_dom"/>
</dbReference>
<evidence type="ECO:0000313" key="15">
    <source>
        <dbReference type="EMBL" id="RZB56215.1"/>
    </source>
</evidence>
<dbReference type="PROSITE" id="PS50011">
    <property type="entry name" value="PROTEIN_KINASE_DOM"/>
    <property type="match status" value="1"/>
</dbReference>
<dbReference type="InterPro" id="IPR011009">
    <property type="entry name" value="Kinase-like_dom_sf"/>
</dbReference>
<evidence type="ECO:0000256" key="2">
    <source>
        <dbReference type="ARBA" id="ARBA00022527"/>
    </source>
</evidence>
<keyword evidence="10" id="KW-0472">Membrane</keyword>
<dbReference type="SUPFAM" id="SSF56112">
    <property type="entry name" value="Protein kinase-like (PK-like)"/>
    <property type="match status" value="1"/>
</dbReference>
<dbReference type="Gene3D" id="1.10.510.10">
    <property type="entry name" value="Transferase(Phosphotransferase) domain 1"/>
    <property type="match status" value="1"/>
</dbReference>
<dbReference type="Proteomes" id="UP000289340">
    <property type="component" value="Chromosome 17"/>
</dbReference>
<dbReference type="FunFam" id="2.60.120.430:FF:000005">
    <property type="entry name" value="Putative receptor-like protein kinase"/>
    <property type="match status" value="1"/>
</dbReference>
<dbReference type="SMART" id="SM00220">
    <property type="entry name" value="S_TKc"/>
    <property type="match status" value="1"/>
</dbReference>
<sequence>MQQNLLLLLLTTNKTPFFCFSNCWHALHPLQNKTNITSFSFFLVFIIHYLHPHCGASTMEVENKVIIVKLSNFVSSLSLILHLFLFTLAKCDSSFSPNVNYLIDCGSSHPTQLKDGRIFKSDRETTSLLSTTEDLHISVNSNLSPSIPSLSLPLYQTARVFQEESTYSFYISKSGRLWIRLYFFPLPDPSFNLTSAVFSVQTNHHVLLHEFSAWNNDSPVFKEYLVNVSDSIFSLEFKPKKNSFAFINAIEVVSAPDTLISDSATALSPLGEFKGLLNSALEVSYRINVGGPVITPDNDTLSRTWETDGSYNIFPQGSVNVSVSNKSIKYPRTGILTPLIAPNSVYASAVHMKDARVMEPNFNLSWVVNVESGYSYLIRIHFCDIVSKSLNRLYFNVYINGIEGVSSLDLSLQTKALATAFYKDFVLNAFSITSGSILVQVGPANLQHGMTDAIANGIEVMKMSNNADSLDGFFSVDGKYKGPSSPTKAIKIFACVGIALAVTTMLLLAMICIRWKKRPQDWETHNRFSSWLLPFHSARMVSSKSSFRSSNAFSSHKSNKHGHGVSQKGRERFFPFSEMLQATNNFDEKKVIGIGGFGKVYLGTLEDGTKVAIKRGSGSSEQGINEFRTELEMLSKLRHRHLVSLMGFCDENSEMVLVYEYMANGPFRSHLYGSNLPLLSWEKRLEICIGAARGLHYLHTGAAQSITHRDVKTTNILLDENYVAKVSDFGLSKAVPEKAQVSTAVKGSLGYLDPEYYRTQQLTQKSDIYSFGVVLIEVLCARPVICPTLPREEINLADWAMAQHRRRVLNEVIDPRIIKSISPQSLNVFVQIAERCLSDSGVDRPSVGDVLWHLEYALRLQDDATRIKELDEKIESIVTNECNDNDNVAGHSGDPASDVSNSTDANSALFSQIANFQGR</sequence>
<dbReference type="PROSITE" id="PS00107">
    <property type="entry name" value="PROTEIN_KINASE_ATP"/>
    <property type="match status" value="1"/>
</dbReference>
<dbReference type="CDD" id="cd14066">
    <property type="entry name" value="STKc_IRAK"/>
    <property type="match status" value="1"/>
</dbReference>
<comment type="subcellular location">
    <subcellularLocation>
        <location evidence="1">Membrane</location>
        <topology evidence="1">Single-pass type I membrane protein</topology>
    </subcellularLocation>
</comment>
<dbReference type="GO" id="GO:0016020">
    <property type="term" value="C:membrane"/>
    <property type="evidence" value="ECO:0007669"/>
    <property type="project" value="UniProtKB-SubCell"/>
</dbReference>
<gene>
    <name evidence="15" type="ORF">D0Y65_045427</name>
</gene>
<feature type="region of interest" description="Disordered" evidence="13">
    <location>
        <begin position="882"/>
        <end position="903"/>
    </location>
</feature>
<dbReference type="Gene3D" id="3.30.200.20">
    <property type="entry name" value="Phosphorylase Kinase, domain 1"/>
    <property type="match status" value="1"/>
</dbReference>
<keyword evidence="15" id="KW-0675">Receptor</keyword>
<evidence type="ECO:0000259" key="14">
    <source>
        <dbReference type="PROSITE" id="PS50011"/>
    </source>
</evidence>
<protein>
    <submittedName>
        <fullName evidence="15">Putative receptor-like protein kinase</fullName>
    </submittedName>
</protein>
<keyword evidence="9" id="KW-1133">Transmembrane helix</keyword>